<dbReference type="PANTHER" id="PTHR43185">
    <property type="entry name" value="FERROUS IRON TRANSPORT PROTEIN B"/>
    <property type="match status" value="1"/>
</dbReference>
<feature type="transmembrane region" description="Helical" evidence="13">
    <location>
        <begin position="679"/>
        <end position="700"/>
    </location>
</feature>
<evidence type="ECO:0000256" key="8">
    <source>
        <dbReference type="ARBA" id="ARBA00023004"/>
    </source>
</evidence>
<keyword evidence="2 13" id="KW-0813">Transport</keyword>
<evidence type="ECO:0000256" key="7">
    <source>
        <dbReference type="ARBA" id="ARBA00022989"/>
    </source>
</evidence>
<dbReference type="InterPro" id="IPR011640">
    <property type="entry name" value="Fe2_transport_prot_B_C"/>
</dbReference>
<dbReference type="NCBIfam" id="TIGR00437">
    <property type="entry name" value="feoB"/>
    <property type="match status" value="1"/>
</dbReference>
<dbReference type="CDD" id="cd01879">
    <property type="entry name" value="FeoB"/>
    <property type="match status" value="1"/>
</dbReference>
<organism evidence="15 16">
    <name type="scientific">Coraliomargarita algicola</name>
    <dbReference type="NCBI Taxonomy" id="3092156"/>
    <lineage>
        <taxon>Bacteria</taxon>
        <taxon>Pseudomonadati</taxon>
        <taxon>Verrucomicrobiota</taxon>
        <taxon>Opitutia</taxon>
        <taxon>Puniceicoccales</taxon>
        <taxon>Coraliomargaritaceae</taxon>
        <taxon>Coraliomargarita</taxon>
    </lineage>
</organism>
<comment type="subcellular location">
    <subcellularLocation>
        <location evidence="13">Cell inner membrane</location>
        <topology evidence="13">Multi-pass membrane protein</topology>
    </subcellularLocation>
    <subcellularLocation>
        <location evidence="1">Cell membrane</location>
        <topology evidence="1">Multi-pass membrane protein</topology>
    </subcellularLocation>
</comment>
<dbReference type="EMBL" id="CP138858">
    <property type="protein sequence ID" value="WPJ97850.1"/>
    <property type="molecule type" value="Genomic_DNA"/>
</dbReference>
<feature type="transmembrane region" description="Helical" evidence="13">
    <location>
        <begin position="430"/>
        <end position="452"/>
    </location>
</feature>
<dbReference type="InterPro" id="IPR030389">
    <property type="entry name" value="G_FEOB_dom"/>
</dbReference>
<evidence type="ECO:0000256" key="4">
    <source>
        <dbReference type="ARBA" id="ARBA00022496"/>
    </source>
</evidence>
<reference evidence="15 16" key="1">
    <citation type="submission" date="2023-11" db="EMBL/GenBank/DDBJ databases">
        <title>Coraliomargarita sp. nov., isolated from marine algae.</title>
        <authorList>
            <person name="Lee J.K."/>
            <person name="Baek J.H."/>
            <person name="Kim J.M."/>
            <person name="Choi D.G."/>
            <person name="Jeon C.O."/>
        </authorList>
    </citation>
    <scope>NUCLEOTIDE SEQUENCE [LARGE SCALE GENOMIC DNA]</scope>
    <source>
        <strain evidence="15 16">J2-16</strain>
    </source>
</reference>
<feature type="transmembrane region" description="Helical" evidence="13">
    <location>
        <begin position="397"/>
        <end position="418"/>
    </location>
</feature>
<feature type="transmembrane region" description="Helical" evidence="13">
    <location>
        <begin position="464"/>
        <end position="487"/>
    </location>
</feature>
<dbReference type="InterPro" id="IPR005225">
    <property type="entry name" value="Small_GTP-bd"/>
</dbReference>
<dbReference type="Pfam" id="PF02421">
    <property type="entry name" value="FeoB_N"/>
    <property type="match status" value="1"/>
</dbReference>
<dbReference type="Gene3D" id="3.40.50.300">
    <property type="entry name" value="P-loop containing nucleotide triphosphate hydrolases"/>
    <property type="match status" value="1"/>
</dbReference>
<evidence type="ECO:0000256" key="11">
    <source>
        <dbReference type="ARBA" id="ARBA00023136"/>
    </source>
</evidence>
<evidence type="ECO:0000256" key="6">
    <source>
        <dbReference type="ARBA" id="ARBA00022741"/>
    </source>
</evidence>
<dbReference type="InterPro" id="IPR003373">
    <property type="entry name" value="Fe2_transport_prot-B"/>
</dbReference>
<keyword evidence="16" id="KW-1185">Reference proteome</keyword>
<comment type="function">
    <text evidence="13">Probable transporter of a GTP-driven Fe(2+) uptake system.</text>
</comment>
<evidence type="ECO:0000313" key="15">
    <source>
        <dbReference type="EMBL" id="WPJ97850.1"/>
    </source>
</evidence>
<dbReference type="RefSeq" id="WP_319834669.1">
    <property type="nucleotide sequence ID" value="NZ_CP138858.1"/>
</dbReference>
<comment type="similarity">
    <text evidence="13">Belongs to the TRAFAC class TrmE-Era-EngA-EngB-Septin-like GTPase superfamily. FeoB GTPase (TC 9.A.8) family.</text>
</comment>
<dbReference type="PROSITE" id="PS51711">
    <property type="entry name" value="G_FEOB"/>
    <property type="match status" value="1"/>
</dbReference>
<evidence type="ECO:0000256" key="13">
    <source>
        <dbReference type="RuleBase" id="RU362098"/>
    </source>
</evidence>
<feature type="domain" description="FeoB-type G" evidence="14">
    <location>
        <begin position="7"/>
        <end position="175"/>
    </location>
</feature>
<dbReference type="SUPFAM" id="SSF52540">
    <property type="entry name" value="P-loop containing nucleoside triphosphate hydrolases"/>
    <property type="match status" value="1"/>
</dbReference>
<accession>A0ABZ0RST9</accession>
<evidence type="ECO:0000313" key="16">
    <source>
        <dbReference type="Proteomes" id="UP001324993"/>
    </source>
</evidence>
<dbReference type="NCBIfam" id="TIGR00231">
    <property type="entry name" value="small_GTP"/>
    <property type="match status" value="1"/>
</dbReference>
<name>A0ABZ0RST9_9BACT</name>
<dbReference type="InterPro" id="IPR011642">
    <property type="entry name" value="Gate_dom"/>
</dbReference>
<evidence type="ECO:0000256" key="10">
    <source>
        <dbReference type="ARBA" id="ARBA00023134"/>
    </source>
</evidence>
<dbReference type="Pfam" id="PF07670">
    <property type="entry name" value="Gate"/>
    <property type="match status" value="2"/>
</dbReference>
<evidence type="ECO:0000256" key="1">
    <source>
        <dbReference type="ARBA" id="ARBA00004651"/>
    </source>
</evidence>
<keyword evidence="11 13" id="KW-0472">Membrane</keyword>
<protein>
    <recommendedName>
        <fullName evidence="12 13">Ferrous iron transport protein B</fullName>
    </recommendedName>
</protein>
<feature type="transmembrane region" description="Helical" evidence="13">
    <location>
        <begin position="706"/>
        <end position="728"/>
    </location>
</feature>
<evidence type="ECO:0000256" key="5">
    <source>
        <dbReference type="ARBA" id="ARBA00022692"/>
    </source>
</evidence>
<dbReference type="PRINTS" id="PR00326">
    <property type="entry name" value="GTP1OBG"/>
</dbReference>
<dbReference type="Proteomes" id="UP001324993">
    <property type="component" value="Chromosome"/>
</dbReference>
<keyword evidence="9" id="KW-0406">Ion transport</keyword>
<keyword evidence="5 13" id="KW-0812">Transmembrane</keyword>
<keyword evidence="8 13" id="KW-0408">Iron</keyword>
<evidence type="ECO:0000256" key="2">
    <source>
        <dbReference type="ARBA" id="ARBA00022448"/>
    </source>
</evidence>
<keyword evidence="6" id="KW-0547">Nucleotide-binding</keyword>
<feature type="transmembrane region" description="Helical" evidence="13">
    <location>
        <begin position="526"/>
        <end position="547"/>
    </location>
</feature>
<feature type="transmembrane region" description="Helical" evidence="13">
    <location>
        <begin position="295"/>
        <end position="316"/>
    </location>
</feature>
<dbReference type="PANTHER" id="PTHR43185:SF1">
    <property type="entry name" value="FE(2+) TRANSPORTER FEOB"/>
    <property type="match status" value="1"/>
</dbReference>
<dbReference type="Pfam" id="PF07664">
    <property type="entry name" value="FeoB_C"/>
    <property type="match status" value="1"/>
</dbReference>
<proteinExistence type="inferred from homology"/>
<evidence type="ECO:0000256" key="3">
    <source>
        <dbReference type="ARBA" id="ARBA00022475"/>
    </source>
</evidence>
<sequence>MSAAAANRRIALIGNPNTGKTSLFNTLTGMRQRVGNYSGVTVEKKTGTWQMPNGESVELIDLPGTYSLSASSLDERVAVDVISGHGMGGKAPDLVIVVVDVENLRRNLFLASQASELGVPMVIALNCWDVAEKKGLQIDSKLLEQRLGVPVVPTVAKRKSGTDELAKAVEKALLSRPILVRPKWPEPVQKAIASLREGLIDQHGESLSEGELQRLLFDRKSAVTERLKTASSEHAPIIQAARDQLYKDGFQPDAAESTLRFRFLNPLLNDVLERQSAMKKRSKSESIDQLLLHKFWGLLVFVGMMYVVFQSVYTWAGPIMDLIETMVGWVQGIASDALVATPMLQSLIADGIIGGVGAFLVFLPQILVLFFFISLLEASGYMARAAFLMDKLFQWCGLNGKSFVPLLTSFACAIPGIMATRTINDNKARLITILVAPLMSCSARLPVYLLLIGAFIEPKYGPNVAGATLFAMHFVGAFVAAPFAWALNKTVNKGRKPVPFVMELPHYRVPQVKLVFHRMYESGKEFVVRAGTVIFAMTIIIWALLYFPRSETIETEVRAQYMSELSQAEPVEATEFEWTPETEAELSKRIDATYLEQSYMGRFGKLVQPIFAPAGYDWKITVGVLASFPAREIIISTLGITYALGGEVDEESDDLRSTLSNAKWESGPRKGEPVFNIPVALSIMVFFALCMQCGATLAVIAKELNWWWAAGSFFALTALAWVAAVMVYQVGMLFI</sequence>
<gene>
    <name evidence="15" type="primary">feoB</name>
    <name evidence="15" type="ORF">SH580_09015</name>
</gene>
<dbReference type="InterPro" id="IPR050860">
    <property type="entry name" value="FeoB_GTPase"/>
</dbReference>
<keyword evidence="4 13" id="KW-0410">Iron transport</keyword>
<dbReference type="InterPro" id="IPR006073">
    <property type="entry name" value="GTP-bd"/>
</dbReference>
<feature type="transmembrane region" description="Helical" evidence="13">
    <location>
        <begin position="352"/>
        <end position="376"/>
    </location>
</feature>
<evidence type="ECO:0000256" key="9">
    <source>
        <dbReference type="ARBA" id="ARBA00023065"/>
    </source>
</evidence>
<evidence type="ECO:0000259" key="14">
    <source>
        <dbReference type="PROSITE" id="PS51711"/>
    </source>
</evidence>
<keyword evidence="10 13" id="KW-0342">GTP-binding</keyword>
<keyword evidence="3" id="KW-1003">Cell membrane</keyword>
<evidence type="ECO:0000256" key="12">
    <source>
        <dbReference type="NCBIfam" id="TIGR00437"/>
    </source>
</evidence>
<keyword evidence="7 13" id="KW-1133">Transmembrane helix</keyword>
<dbReference type="InterPro" id="IPR027417">
    <property type="entry name" value="P-loop_NTPase"/>
</dbReference>